<proteinExistence type="predicted"/>
<accession>A0A6M1T5G7</accession>
<dbReference type="AlphaFoldDB" id="A0A6M1T5G7"/>
<dbReference type="RefSeq" id="WP_165268314.1">
    <property type="nucleotide sequence ID" value="NZ_JAALLS010000010.1"/>
</dbReference>
<sequence length="272" mass="31854">MTLFYRALLFLGFTLLPFSLSSQNIKPANTPAKGDDIFEAIHLERQLFEISEEMQELLSQNPFGLSQSLNKQMLEHYKKAFTKQFLLTDAHRTFQDQLNTQYSDSTLQWINQETSQRILSAEEDYYTLQGIRKRVVRRYELEKTPPSQERITLVNTLAKKMGVREVKLKSKIILMRTFLKAFNALSKRRTFKQNQREAIIANYKNQLRTNMDKEVQTQFLVTYYGIKNEKLSTFSSFYNTDAGEWLRNTKSAALYSAYQAAADRFLESIQND</sequence>
<dbReference type="Proteomes" id="UP000479132">
    <property type="component" value="Unassembled WGS sequence"/>
</dbReference>
<reference evidence="1 2" key="1">
    <citation type="submission" date="2020-02" db="EMBL/GenBank/DDBJ databases">
        <title>Aliifodinibius halophilus 2W32, complete genome.</title>
        <authorList>
            <person name="Li Y."/>
            <person name="Wu S."/>
        </authorList>
    </citation>
    <scope>NUCLEOTIDE SEQUENCE [LARGE SCALE GENOMIC DNA]</scope>
    <source>
        <strain evidence="1 2">2W32</strain>
    </source>
</reference>
<evidence type="ECO:0000313" key="1">
    <source>
        <dbReference type="EMBL" id="NGP88515.1"/>
    </source>
</evidence>
<name>A0A6M1T5G7_9BACT</name>
<organism evidence="1 2">
    <name type="scientific">Fodinibius halophilus</name>
    <dbReference type="NCBI Taxonomy" id="1736908"/>
    <lineage>
        <taxon>Bacteria</taxon>
        <taxon>Pseudomonadati</taxon>
        <taxon>Balneolota</taxon>
        <taxon>Balneolia</taxon>
        <taxon>Balneolales</taxon>
        <taxon>Balneolaceae</taxon>
        <taxon>Fodinibius</taxon>
    </lineage>
</organism>
<dbReference type="EMBL" id="JAALLS010000010">
    <property type="protein sequence ID" value="NGP88515.1"/>
    <property type="molecule type" value="Genomic_DNA"/>
</dbReference>
<protein>
    <recommendedName>
        <fullName evidence="3">DUF2059 domain-containing protein</fullName>
    </recommendedName>
</protein>
<evidence type="ECO:0008006" key="3">
    <source>
        <dbReference type="Google" id="ProtNLM"/>
    </source>
</evidence>
<evidence type="ECO:0000313" key="2">
    <source>
        <dbReference type="Proteomes" id="UP000479132"/>
    </source>
</evidence>
<gene>
    <name evidence="1" type="ORF">G3569_09115</name>
</gene>
<keyword evidence="2" id="KW-1185">Reference proteome</keyword>
<comment type="caution">
    <text evidence="1">The sequence shown here is derived from an EMBL/GenBank/DDBJ whole genome shotgun (WGS) entry which is preliminary data.</text>
</comment>